<dbReference type="AlphaFoldDB" id="A0A1D8AWU0"/>
<proteinExistence type="predicted"/>
<gene>
    <name evidence="2" type="ORF">Verru16b_02437</name>
</gene>
<organism evidence="2 3">
    <name type="scientific">Lacunisphaera limnophila</name>
    <dbReference type="NCBI Taxonomy" id="1838286"/>
    <lineage>
        <taxon>Bacteria</taxon>
        <taxon>Pseudomonadati</taxon>
        <taxon>Verrucomicrobiota</taxon>
        <taxon>Opitutia</taxon>
        <taxon>Opitutales</taxon>
        <taxon>Opitutaceae</taxon>
        <taxon>Lacunisphaera</taxon>
    </lineage>
</organism>
<keyword evidence="1" id="KW-0732">Signal</keyword>
<name>A0A1D8AWU0_9BACT</name>
<dbReference type="KEGG" id="obg:Verru16b_02437"/>
<sequence length="227" mass="25669">MGWLALLLILLSPAAAAPLPDYLRTALTQFKPDAPADWAYTLTTRRNETHMVERYDPARPPAARWTLLQWQGRAPTPEEAEKYLRSRPQADSGGTKANFTKDDIEPGSLTLVREDESVSEWTGRFRETSTGADKMLGRLTLRLLVDKRIPHVAEYRLSLQEPYSPVLGVKMHTLDVTVRYQAPADSHPALPADQTSRFTGRILFFSTQEELQLTYTDYTPPSPELSR</sequence>
<evidence type="ECO:0000313" key="2">
    <source>
        <dbReference type="EMBL" id="AOS45356.1"/>
    </source>
</evidence>
<protein>
    <submittedName>
        <fullName evidence="2">Uncharacterized protein</fullName>
    </submittedName>
</protein>
<evidence type="ECO:0000256" key="1">
    <source>
        <dbReference type="SAM" id="SignalP"/>
    </source>
</evidence>
<dbReference type="OrthoDB" id="193602at2"/>
<accession>A0A1D8AWU0</accession>
<feature type="chain" id="PRO_5009105391" evidence="1">
    <location>
        <begin position="18"/>
        <end position="227"/>
    </location>
</feature>
<dbReference type="Proteomes" id="UP000095228">
    <property type="component" value="Chromosome"/>
</dbReference>
<reference evidence="2 3" key="1">
    <citation type="submission" date="2016-06" db="EMBL/GenBank/DDBJ databases">
        <title>Three novel species with peptidoglycan cell walls form the new genus Lacunisphaera gen. nov. in the family Opitutaceae of the verrucomicrobial subdivision 4.</title>
        <authorList>
            <person name="Rast P."/>
            <person name="Gloeckner I."/>
            <person name="Jogler M."/>
            <person name="Boedeker C."/>
            <person name="Jeske O."/>
            <person name="Wiegand S."/>
            <person name="Reinhardt R."/>
            <person name="Schumann P."/>
            <person name="Rohde M."/>
            <person name="Spring S."/>
            <person name="Gloeckner F.O."/>
            <person name="Jogler C."/>
        </authorList>
    </citation>
    <scope>NUCLEOTIDE SEQUENCE [LARGE SCALE GENOMIC DNA]</scope>
    <source>
        <strain evidence="2 3">IG16b</strain>
    </source>
</reference>
<evidence type="ECO:0000313" key="3">
    <source>
        <dbReference type="Proteomes" id="UP000095228"/>
    </source>
</evidence>
<dbReference type="STRING" id="1838286.Verru16b_02437"/>
<dbReference type="EMBL" id="CP016094">
    <property type="protein sequence ID" value="AOS45356.1"/>
    <property type="molecule type" value="Genomic_DNA"/>
</dbReference>
<dbReference type="RefSeq" id="WP_069962512.1">
    <property type="nucleotide sequence ID" value="NZ_CP016094.1"/>
</dbReference>
<keyword evidence="3" id="KW-1185">Reference proteome</keyword>
<feature type="signal peptide" evidence="1">
    <location>
        <begin position="1"/>
        <end position="17"/>
    </location>
</feature>